<dbReference type="SUPFAM" id="SSF53756">
    <property type="entry name" value="UDP-Glycosyltransferase/glycogen phosphorylase"/>
    <property type="match status" value="1"/>
</dbReference>
<dbReference type="eggNOG" id="COG0438">
    <property type="taxonomic scope" value="Bacteria"/>
</dbReference>
<organism evidence="3 4">
    <name type="scientific">Novosphingobium lindaniclasticum LE124</name>
    <dbReference type="NCBI Taxonomy" id="1096930"/>
    <lineage>
        <taxon>Bacteria</taxon>
        <taxon>Pseudomonadati</taxon>
        <taxon>Pseudomonadota</taxon>
        <taxon>Alphaproteobacteria</taxon>
        <taxon>Sphingomonadales</taxon>
        <taxon>Sphingomonadaceae</taxon>
        <taxon>Novosphingobium</taxon>
    </lineage>
</organism>
<evidence type="ECO:0000313" key="3">
    <source>
        <dbReference type="EMBL" id="EQB09913.1"/>
    </source>
</evidence>
<name>T0HCR3_9SPHN</name>
<protein>
    <recommendedName>
        <fullName evidence="5">Glycosyltransferase subfamily 4-like N-terminal domain-containing protein</fullName>
    </recommendedName>
</protein>
<keyword evidence="4" id="KW-1185">Reference proteome</keyword>
<proteinExistence type="predicted"/>
<reference evidence="3 4" key="1">
    <citation type="journal article" date="2013" name="Genome Announc.">
        <title>Genome Sequence of Novosphingobium lindaniclasticum LE124T, Isolated from a Hexachlorocyclohexane Dumpsite.</title>
        <authorList>
            <person name="Saxena A."/>
            <person name="Nayyar N."/>
            <person name="Sangwan N."/>
            <person name="Kumari R."/>
            <person name="Khurana J.P."/>
            <person name="Lal R."/>
        </authorList>
    </citation>
    <scope>NUCLEOTIDE SEQUENCE [LARGE SCALE GENOMIC DNA]</scope>
    <source>
        <strain evidence="3 4">LE124</strain>
    </source>
</reference>
<evidence type="ECO:0008006" key="5">
    <source>
        <dbReference type="Google" id="ProtNLM"/>
    </source>
</evidence>
<dbReference type="PANTHER" id="PTHR45947">
    <property type="entry name" value="SULFOQUINOVOSYL TRANSFERASE SQD2"/>
    <property type="match status" value="1"/>
</dbReference>
<dbReference type="Pfam" id="PF00534">
    <property type="entry name" value="Glycos_transf_1"/>
    <property type="match status" value="1"/>
</dbReference>
<dbReference type="PANTHER" id="PTHR45947:SF3">
    <property type="entry name" value="SULFOQUINOVOSYL TRANSFERASE SQD2"/>
    <property type="match status" value="1"/>
</dbReference>
<gene>
    <name evidence="3" type="ORF">L284_18685</name>
</gene>
<dbReference type="CDD" id="cd03801">
    <property type="entry name" value="GT4_PimA-like"/>
    <property type="match status" value="1"/>
</dbReference>
<dbReference type="AlphaFoldDB" id="T0HCR3"/>
<sequence length="386" mass="41539">MKVCVTGLRGIPGVMGGVETHCEELLPRIAALEPEIEIEVCCRAPYVDPAMTSFRHVALTPLYSPTGRISEALVSTLVGILHARRGGADAVHIHAVGPALFAPLARLLGLRVLLTHHGADYDREKWGRGAKLMLKLGEWLGLRSADRVVCVSPSLAARMKARYPARADRVEFIPNGVSTMPPSPQDDGDVLAELDLIAGGYILCVARLVPEKGIHTLVEAFRRSEEGNSDARRRTLVIAGAGREDDRYAQDLLAMAEPHIRFLGMVPRSRLGVLLRNAALFVLPSFHEGLPIAALEALACGCPVLLSDIQPNLDLGLAPARYFPVGDVAALAARLRADEAAPAAANTPQELPDTLLDWDEVARRTAAAYRKLKTGKSLRHALTAAS</sequence>
<evidence type="ECO:0000313" key="4">
    <source>
        <dbReference type="Proteomes" id="UP000015527"/>
    </source>
</evidence>
<dbReference type="RefSeq" id="WP_021235490.1">
    <property type="nucleotide sequence ID" value="NZ_ATHL01000126.1"/>
</dbReference>
<dbReference type="InterPro" id="IPR001296">
    <property type="entry name" value="Glyco_trans_1"/>
</dbReference>
<comment type="caution">
    <text evidence="3">The sequence shown here is derived from an EMBL/GenBank/DDBJ whole genome shotgun (WGS) entry which is preliminary data.</text>
</comment>
<dbReference type="Pfam" id="PF13439">
    <property type="entry name" value="Glyco_transf_4"/>
    <property type="match status" value="1"/>
</dbReference>
<feature type="domain" description="Glycosyltransferase subfamily 4-like N-terminal" evidence="2">
    <location>
        <begin position="15"/>
        <end position="179"/>
    </location>
</feature>
<dbReference type="EMBL" id="ATHL01000126">
    <property type="protein sequence ID" value="EQB09913.1"/>
    <property type="molecule type" value="Genomic_DNA"/>
</dbReference>
<evidence type="ECO:0000259" key="2">
    <source>
        <dbReference type="Pfam" id="PF13439"/>
    </source>
</evidence>
<dbReference type="InterPro" id="IPR028098">
    <property type="entry name" value="Glyco_trans_4-like_N"/>
</dbReference>
<dbReference type="Proteomes" id="UP000015527">
    <property type="component" value="Unassembled WGS sequence"/>
</dbReference>
<dbReference type="PATRIC" id="fig|1096930.3.peg.3694"/>
<feature type="domain" description="Glycosyl transferase family 1" evidence="1">
    <location>
        <begin position="201"/>
        <end position="314"/>
    </location>
</feature>
<dbReference type="Gene3D" id="3.40.50.2000">
    <property type="entry name" value="Glycogen Phosphorylase B"/>
    <property type="match status" value="2"/>
</dbReference>
<dbReference type="GO" id="GO:0016757">
    <property type="term" value="F:glycosyltransferase activity"/>
    <property type="evidence" value="ECO:0007669"/>
    <property type="project" value="InterPro"/>
</dbReference>
<accession>T0HCR3</accession>
<dbReference type="InterPro" id="IPR050194">
    <property type="entry name" value="Glycosyltransferase_grp1"/>
</dbReference>
<dbReference type="OrthoDB" id="9767863at2"/>
<evidence type="ECO:0000259" key="1">
    <source>
        <dbReference type="Pfam" id="PF00534"/>
    </source>
</evidence>